<evidence type="ECO:0000256" key="1">
    <source>
        <dbReference type="SAM" id="MobiDB-lite"/>
    </source>
</evidence>
<dbReference type="EMBL" id="BAAAHP010000223">
    <property type="protein sequence ID" value="GAA0900675.1"/>
    <property type="molecule type" value="Genomic_DNA"/>
</dbReference>
<dbReference type="RefSeq" id="WP_343945728.1">
    <property type="nucleotide sequence ID" value="NZ_BAAAHP010000223.1"/>
</dbReference>
<proteinExistence type="predicted"/>
<accession>A0ABN1NB43</accession>
<sequence length="62" mass="6796">MMSLATKTAGMTDVMPDRRRQGGCITPTPRDPARITVAGVDNEKLMETVFVIYSPLKRCNGP</sequence>
<comment type="caution">
    <text evidence="2">The sequence shown here is derived from an EMBL/GenBank/DDBJ whole genome shotgun (WGS) entry which is preliminary data.</text>
</comment>
<evidence type="ECO:0000313" key="2">
    <source>
        <dbReference type="EMBL" id="GAA0900675.1"/>
    </source>
</evidence>
<feature type="region of interest" description="Disordered" evidence="1">
    <location>
        <begin position="1"/>
        <end position="30"/>
    </location>
</feature>
<keyword evidence="3" id="KW-1185">Reference proteome</keyword>
<dbReference type="Proteomes" id="UP001499967">
    <property type="component" value="Unassembled WGS sequence"/>
</dbReference>
<protein>
    <submittedName>
        <fullName evidence="2">Uncharacterized protein</fullName>
    </submittedName>
</protein>
<evidence type="ECO:0000313" key="3">
    <source>
        <dbReference type="Proteomes" id="UP001499967"/>
    </source>
</evidence>
<name>A0ABN1NB43_9PSEU</name>
<reference evidence="2 3" key="1">
    <citation type="journal article" date="2019" name="Int. J. Syst. Evol. Microbiol.">
        <title>The Global Catalogue of Microorganisms (GCM) 10K type strain sequencing project: providing services to taxonomists for standard genome sequencing and annotation.</title>
        <authorList>
            <consortium name="The Broad Institute Genomics Platform"/>
            <consortium name="The Broad Institute Genome Sequencing Center for Infectious Disease"/>
            <person name="Wu L."/>
            <person name="Ma J."/>
        </authorList>
    </citation>
    <scope>NUCLEOTIDE SEQUENCE [LARGE SCALE GENOMIC DNA]</scope>
    <source>
        <strain evidence="2 3">JCM 11117</strain>
    </source>
</reference>
<gene>
    <name evidence="2" type="ORF">GCM10009559_66780</name>
</gene>
<organism evidence="2 3">
    <name type="scientific">Pseudonocardia zijingensis</name>
    <dbReference type="NCBI Taxonomy" id="153376"/>
    <lineage>
        <taxon>Bacteria</taxon>
        <taxon>Bacillati</taxon>
        <taxon>Actinomycetota</taxon>
        <taxon>Actinomycetes</taxon>
        <taxon>Pseudonocardiales</taxon>
        <taxon>Pseudonocardiaceae</taxon>
        <taxon>Pseudonocardia</taxon>
    </lineage>
</organism>